<name>A0A172WHQ9_9EURY</name>
<protein>
    <submittedName>
        <fullName evidence="2">Uncharacterized protein</fullName>
    </submittedName>
</protein>
<sequence>MWEHDEEVYNLTREYLENCGKDEIYEKALYRLAQALDSDFRWAEFSYPPHVYAWLNWTENLVKDGLKGCGSTNVTPTTMTTTTSAAILHDATSATETHSTSEKGESNRFSICGVGALSILSLLVLLLRKKE</sequence>
<dbReference type="AlphaFoldDB" id="A0A172WHQ9"/>
<keyword evidence="1" id="KW-0812">Transmembrane</keyword>
<dbReference type="EMBL" id="CP015520">
    <property type="protein sequence ID" value="ANF22988.1"/>
    <property type="molecule type" value="Genomic_DNA"/>
</dbReference>
<evidence type="ECO:0000313" key="2">
    <source>
        <dbReference type="EMBL" id="ANF22988.1"/>
    </source>
</evidence>
<keyword evidence="1" id="KW-1133">Transmembrane helix</keyword>
<dbReference type="KEGG" id="tpie:A7C91_07240"/>
<proteinExistence type="predicted"/>
<keyword evidence="1" id="KW-0472">Membrane</keyword>
<evidence type="ECO:0000256" key="1">
    <source>
        <dbReference type="SAM" id="Phobius"/>
    </source>
</evidence>
<organism evidence="2 3">
    <name type="scientific">Thermococcus piezophilus</name>
    <dbReference type="NCBI Taxonomy" id="1712654"/>
    <lineage>
        <taxon>Archaea</taxon>
        <taxon>Methanobacteriati</taxon>
        <taxon>Methanobacteriota</taxon>
        <taxon>Thermococci</taxon>
        <taxon>Thermococcales</taxon>
        <taxon>Thermococcaceae</taxon>
        <taxon>Thermococcus</taxon>
    </lineage>
</organism>
<accession>A0A172WHQ9</accession>
<keyword evidence="3" id="KW-1185">Reference proteome</keyword>
<feature type="transmembrane region" description="Helical" evidence="1">
    <location>
        <begin position="108"/>
        <end position="127"/>
    </location>
</feature>
<evidence type="ECO:0000313" key="3">
    <source>
        <dbReference type="Proteomes" id="UP000076969"/>
    </source>
</evidence>
<reference evidence="3" key="1">
    <citation type="journal article" date="2016" name="Syst. Appl. Microbiol.">
        <title>Thermococcus piezophilus sp. nov., a novel hyperthermophilic and piezophilic archaeon with a broad pressure range for growth, isolated from a deepest hydrothermal vent at the Mid-Cayman Rise.</title>
        <authorList>
            <person name="Dalmasso C."/>
            <person name="Oger P."/>
            <person name="Selva G."/>
            <person name="Courtine D."/>
            <person name="L'Haridon S."/>
            <person name="Garlaschelli A."/>
            <person name="Roussel E."/>
            <person name="Miyazaki J."/>
            <person name="Reveillaud J."/>
            <person name="Jebbar M."/>
            <person name="Takai K."/>
            <person name="Maignien L."/>
            <person name="Alain K."/>
        </authorList>
    </citation>
    <scope>NUCLEOTIDE SEQUENCE [LARGE SCALE GENOMIC DNA]</scope>
    <source>
        <strain evidence="3">CDGS</strain>
    </source>
</reference>
<dbReference type="Proteomes" id="UP000076969">
    <property type="component" value="Chromosome"/>
</dbReference>
<gene>
    <name evidence="2" type="ORF">A7C91_07240</name>
</gene>